<proteinExistence type="predicted"/>
<organism evidence="1 2">
    <name type="scientific">Persea americana</name>
    <name type="common">Avocado</name>
    <dbReference type="NCBI Taxonomy" id="3435"/>
    <lineage>
        <taxon>Eukaryota</taxon>
        <taxon>Viridiplantae</taxon>
        <taxon>Streptophyta</taxon>
        <taxon>Embryophyta</taxon>
        <taxon>Tracheophyta</taxon>
        <taxon>Spermatophyta</taxon>
        <taxon>Magnoliopsida</taxon>
        <taxon>Magnoliidae</taxon>
        <taxon>Laurales</taxon>
        <taxon>Lauraceae</taxon>
        <taxon>Persea</taxon>
    </lineage>
</organism>
<comment type="caution">
    <text evidence="1">The sequence shown here is derived from an EMBL/GenBank/DDBJ whole genome shotgun (WGS) entry which is preliminary data.</text>
</comment>
<evidence type="ECO:0000313" key="2">
    <source>
        <dbReference type="Proteomes" id="UP001234297"/>
    </source>
</evidence>
<evidence type="ECO:0000313" key="1">
    <source>
        <dbReference type="EMBL" id="KAJ8624398.1"/>
    </source>
</evidence>
<dbReference type="Proteomes" id="UP001234297">
    <property type="component" value="Chromosome 11"/>
</dbReference>
<protein>
    <submittedName>
        <fullName evidence="1">Uncharacterized protein</fullName>
    </submittedName>
</protein>
<gene>
    <name evidence="1" type="ORF">MRB53_032928</name>
</gene>
<keyword evidence="2" id="KW-1185">Reference proteome</keyword>
<dbReference type="EMBL" id="CM056819">
    <property type="protein sequence ID" value="KAJ8624398.1"/>
    <property type="molecule type" value="Genomic_DNA"/>
</dbReference>
<accession>A0ACC2KTU6</accession>
<reference evidence="1 2" key="1">
    <citation type="journal article" date="2022" name="Hortic Res">
        <title>A haplotype resolved chromosomal level avocado genome allows analysis of novel avocado genes.</title>
        <authorList>
            <person name="Nath O."/>
            <person name="Fletcher S.J."/>
            <person name="Hayward A."/>
            <person name="Shaw L.M."/>
            <person name="Masouleh A.K."/>
            <person name="Furtado A."/>
            <person name="Henry R.J."/>
            <person name="Mitter N."/>
        </authorList>
    </citation>
    <scope>NUCLEOTIDE SEQUENCE [LARGE SCALE GENOMIC DNA]</scope>
    <source>
        <strain evidence="2">cv. Hass</strain>
    </source>
</reference>
<sequence>MTVLEYITKFERLSRYARELIDTEQKKITKFLEDLNPIIMRDAKGVVPPATFDEAVKRASKFEDINNQIIRDRKQHYHQQNQRQQNKKPRQDQNPPRQGACAHCGKNHETAQCRKAKGACFRCGAMDHAIRDCPQLQNQGNRNQQQRQAAPQALAQNQARPPQQQQGRQLA</sequence>
<name>A0ACC2KTU6_PERAE</name>